<dbReference type="EMBL" id="CP069370">
    <property type="protein sequence ID" value="QYZ71054.1"/>
    <property type="molecule type" value="Genomic_DNA"/>
</dbReference>
<protein>
    <submittedName>
        <fullName evidence="2">Hint domain-containing protein</fullName>
    </submittedName>
</protein>
<evidence type="ECO:0000313" key="2">
    <source>
        <dbReference type="EMBL" id="QYZ71054.1"/>
    </source>
</evidence>
<name>A0A8G1EET4_9RHOB</name>
<dbReference type="Proteomes" id="UP000826300">
    <property type="component" value="Chromosome"/>
</dbReference>
<dbReference type="Gene3D" id="2.170.16.10">
    <property type="entry name" value="Hedgehog/Intein (Hint) domain"/>
    <property type="match status" value="1"/>
</dbReference>
<dbReference type="Pfam" id="PF13403">
    <property type="entry name" value="Hint_2"/>
    <property type="match status" value="1"/>
</dbReference>
<gene>
    <name evidence="2" type="ORF">JO391_05960</name>
</gene>
<reference evidence="2" key="1">
    <citation type="submission" date="2021-02" db="EMBL/GenBank/DDBJ databases">
        <title>Rhodobacter shimadae sp. nov., an aerobic anoxygenic phototrophic bacterium isolated from a hot spring.</title>
        <authorList>
            <person name="Muramatsu S."/>
            <person name="Haruta S."/>
            <person name="Hirose S."/>
            <person name="Hanada S."/>
        </authorList>
    </citation>
    <scope>NUCLEOTIDE SEQUENCE</scope>
    <source>
        <strain evidence="2">N10</strain>
    </source>
</reference>
<feature type="domain" description="Hedgehog/Intein (Hint)" evidence="1">
    <location>
        <begin position="147"/>
        <end position="281"/>
    </location>
</feature>
<dbReference type="AlphaFoldDB" id="A0A8G1EET4"/>
<evidence type="ECO:0000259" key="1">
    <source>
        <dbReference type="Pfam" id="PF13403"/>
    </source>
</evidence>
<organism evidence="2 3">
    <name type="scientific">Neotabrizicola shimadae</name>
    <dbReference type="NCBI Taxonomy" id="2807096"/>
    <lineage>
        <taxon>Bacteria</taxon>
        <taxon>Pseudomonadati</taxon>
        <taxon>Pseudomonadota</taxon>
        <taxon>Alphaproteobacteria</taxon>
        <taxon>Rhodobacterales</taxon>
        <taxon>Paracoccaceae</taxon>
        <taxon>Neotabrizicola</taxon>
    </lineage>
</organism>
<dbReference type="InterPro" id="IPR036844">
    <property type="entry name" value="Hint_dom_sf"/>
</dbReference>
<dbReference type="KEGG" id="nsm:JO391_05960"/>
<dbReference type="SUPFAM" id="SSF51294">
    <property type="entry name" value="Hedgehog/intein (Hint) domain"/>
    <property type="match status" value="1"/>
</dbReference>
<dbReference type="RefSeq" id="WP_220663347.1">
    <property type="nucleotide sequence ID" value="NZ_CP069370.1"/>
</dbReference>
<dbReference type="InterPro" id="IPR028992">
    <property type="entry name" value="Hedgehog/Intein_dom"/>
</dbReference>
<sequence>MTSPIDPGSDPLLPGHAVQLFHAEDIFVSHGVNHDEGIGHPETLCPGDVYELDPRAKPLRLVIAGGGGQRVAAGSEVGAPGETIALESRLTLMSPDGDRVELLVLALAGGTRLALPLSPMGPRIEYTLLQTEAAPDPAPLADLVCVSFARGTMITLGTGEQVPIERLQPGDRVLTRDHGPQPIRWIGRATLRGVGAFAPVVIQAGLLGNSGDLIVSQHHRMFLYQRRRGALPTAEILVQAKHLVDGERVFIREGAVVEYFSLVFDRHEIIYAEGVPAESLMVNEATVTRLPPEFADEIRARFPGLKQSQHFGTEAGREALDVLLGPDRR</sequence>
<proteinExistence type="predicted"/>
<accession>A0A8G1EET4</accession>
<keyword evidence="3" id="KW-1185">Reference proteome</keyword>
<evidence type="ECO:0000313" key="3">
    <source>
        <dbReference type="Proteomes" id="UP000826300"/>
    </source>
</evidence>